<protein>
    <submittedName>
        <fullName evidence="2">Uncharacterized protein</fullName>
    </submittedName>
</protein>
<sequence length="572" mass="64331">MPSPQANRTASTPKARSETETGRQSQGSSSKSTPGAPVHGQGPASDVQQYVTSFENLVEGTDPQQRQRKVAELYRGVAAVGHKYGVPLHSPDVRPGAVSQQSKGDKGKARASLKQRRQGEEQEHTSLKQRRRAEEQARASLERLSIAPSEASEQYDEADDPDDETYEDSESDDDDDDNDDNDENDENDENEENEESDNTDQFDDIEELLEDEDPSDDESEYHSLFDENPRNDSGATQLETSAEATASSPARKTSEVALEERIQSIEKGLKDPTGTFSHHLALDELLGGRRDFLRTLCTEGVTAEQYTQSYDLTDDMIIKLTDYWFYDTLGRDGRQRLNETMRDYAGELCNGVDPKGLGGHMESVAEARRAAKKYAKIPVARDYFEKVAKLLQVSSSSVAGSFYIRMQASLDAYRAFEELSTAIGRPSHPNYKLLDEAIGKLPLLRNRSKLTRSVRFISSSLGRSGKGLHSEHTQMQMYMLVQEVLSQGVFCLIPPFKYQLNTFGITRVRFSVGTLVRIFPKLPEWLQDLRDEYYLPIVQGERLGLFFSWDEQEDKADDGRLHQWCSAGLLYK</sequence>
<dbReference type="EMBL" id="ML991845">
    <property type="protein sequence ID" value="KAF2230234.1"/>
    <property type="molecule type" value="Genomic_DNA"/>
</dbReference>
<accession>A0A6A6GWS2</accession>
<feature type="region of interest" description="Disordered" evidence="1">
    <location>
        <begin position="1"/>
        <end position="67"/>
    </location>
</feature>
<organism evidence="2 3">
    <name type="scientific">Viridothelium virens</name>
    <name type="common">Speckled blister lichen</name>
    <name type="synonym">Trypethelium virens</name>
    <dbReference type="NCBI Taxonomy" id="1048519"/>
    <lineage>
        <taxon>Eukaryota</taxon>
        <taxon>Fungi</taxon>
        <taxon>Dikarya</taxon>
        <taxon>Ascomycota</taxon>
        <taxon>Pezizomycotina</taxon>
        <taxon>Dothideomycetes</taxon>
        <taxon>Dothideomycetes incertae sedis</taxon>
        <taxon>Trypetheliales</taxon>
        <taxon>Trypetheliaceae</taxon>
        <taxon>Viridothelium</taxon>
    </lineage>
</organism>
<evidence type="ECO:0000313" key="2">
    <source>
        <dbReference type="EMBL" id="KAF2230234.1"/>
    </source>
</evidence>
<feature type="compositionally biased region" description="Polar residues" evidence="1">
    <location>
        <begin position="22"/>
        <end position="33"/>
    </location>
</feature>
<evidence type="ECO:0000313" key="3">
    <source>
        <dbReference type="Proteomes" id="UP000800092"/>
    </source>
</evidence>
<feature type="compositionally biased region" description="Basic and acidic residues" evidence="1">
    <location>
        <begin position="117"/>
        <end position="141"/>
    </location>
</feature>
<feature type="compositionally biased region" description="Basic and acidic residues" evidence="1">
    <location>
        <begin position="220"/>
        <end position="230"/>
    </location>
</feature>
<keyword evidence="3" id="KW-1185">Reference proteome</keyword>
<gene>
    <name evidence="2" type="ORF">EV356DRAFT_570524</name>
</gene>
<feature type="region of interest" description="Disordered" evidence="1">
    <location>
        <begin position="84"/>
        <end position="256"/>
    </location>
</feature>
<evidence type="ECO:0000256" key="1">
    <source>
        <dbReference type="SAM" id="MobiDB-lite"/>
    </source>
</evidence>
<dbReference type="Proteomes" id="UP000800092">
    <property type="component" value="Unassembled WGS sequence"/>
</dbReference>
<feature type="compositionally biased region" description="Acidic residues" evidence="1">
    <location>
        <begin position="153"/>
        <end position="219"/>
    </location>
</feature>
<feature type="compositionally biased region" description="Polar residues" evidence="1">
    <location>
        <begin position="1"/>
        <end position="14"/>
    </location>
</feature>
<proteinExistence type="predicted"/>
<reference evidence="2" key="1">
    <citation type="journal article" date="2020" name="Stud. Mycol.">
        <title>101 Dothideomycetes genomes: a test case for predicting lifestyles and emergence of pathogens.</title>
        <authorList>
            <person name="Haridas S."/>
            <person name="Albert R."/>
            <person name="Binder M."/>
            <person name="Bloem J."/>
            <person name="Labutti K."/>
            <person name="Salamov A."/>
            <person name="Andreopoulos B."/>
            <person name="Baker S."/>
            <person name="Barry K."/>
            <person name="Bills G."/>
            <person name="Bluhm B."/>
            <person name="Cannon C."/>
            <person name="Castanera R."/>
            <person name="Culley D."/>
            <person name="Daum C."/>
            <person name="Ezra D."/>
            <person name="Gonzalez J."/>
            <person name="Henrissat B."/>
            <person name="Kuo A."/>
            <person name="Liang C."/>
            <person name="Lipzen A."/>
            <person name="Lutzoni F."/>
            <person name="Magnuson J."/>
            <person name="Mondo S."/>
            <person name="Nolan M."/>
            <person name="Ohm R."/>
            <person name="Pangilinan J."/>
            <person name="Park H.-J."/>
            <person name="Ramirez L."/>
            <person name="Alfaro M."/>
            <person name="Sun H."/>
            <person name="Tritt A."/>
            <person name="Yoshinaga Y."/>
            <person name="Zwiers L.-H."/>
            <person name="Turgeon B."/>
            <person name="Goodwin S."/>
            <person name="Spatafora J."/>
            <person name="Crous P."/>
            <person name="Grigoriev I."/>
        </authorList>
    </citation>
    <scope>NUCLEOTIDE SEQUENCE</scope>
    <source>
        <strain evidence="2">Tuck. ex Michener</strain>
    </source>
</reference>
<feature type="compositionally biased region" description="Polar residues" evidence="1">
    <location>
        <begin position="46"/>
        <end position="55"/>
    </location>
</feature>
<dbReference type="AlphaFoldDB" id="A0A6A6GWS2"/>
<name>A0A6A6GWS2_VIRVR</name>
<feature type="compositionally biased region" description="Low complexity" evidence="1">
    <location>
        <begin position="239"/>
        <end position="248"/>
    </location>
</feature>